<feature type="compositionally biased region" description="Polar residues" evidence="1">
    <location>
        <begin position="273"/>
        <end position="298"/>
    </location>
</feature>
<feature type="compositionally biased region" description="Basic and acidic residues" evidence="1">
    <location>
        <begin position="258"/>
        <end position="272"/>
    </location>
</feature>
<feature type="compositionally biased region" description="Polar residues" evidence="1">
    <location>
        <begin position="327"/>
        <end position="349"/>
    </location>
</feature>
<organism evidence="2 3">
    <name type="scientific">Paralvinella palmiformis</name>
    <dbReference type="NCBI Taxonomy" id="53620"/>
    <lineage>
        <taxon>Eukaryota</taxon>
        <taxon>Metazoa</taxon>
        <taxon>Spiralia</taxon>
        <taxon>Lophotrochozoa</taxon>
        <taxon>Annelida</taxon>
        <taxon>Polychaeta</taxon>
        <taxon>Sedentaria</taxon>
        <taxon>Canalipalpata</taxon>
        <taxon>Terebellida</taxon>
        <taxon>Terebelliformia</taxon>
        <taxon>Alvinellidae</taxon>
        <taxon>Paralvinella</taxon>
    </lineage>
</organism>
<feature type="region of interest" description="Disordered" evidence="1">
    <location>
        <begin position="227"/>
        <end position="246"/>
    </location>
</feature>
<comment type="caution">
    <text evidence="2">The sequence shown here is derived from an EMBL/GenBank/DDBJ whole genome shotgun (WGS) entry which is preliminary data.</text>
</comment>
<protein>
    <submittedName>
        <fullName evidence="2">Uncharacterized protein</fullName>
    </submittedName>
</protein>
<evidence type="ECO:0000313" key="2">
    <source>
        <dbReference type="EMBL" id="KAK2146627.1"/>
    </source>
</evidence>
<sequence>MMMVREMDYELDHDLPDVACLRCTGRGQERPSITELRLPQVALLELQLKKSLPAMQQGIKQQTSDKGGKIRHGKGRAQLRKERCSSHLSREGSTSTLGSISTVNRSEMTSPFTASTSGEDCNTSLGSSPVYNLYSSGVNDEFIDWENLQDEVQQIILQTSFTESDRNSENGGIRGTNSNDDENYIHRKIGSPIEQPIPEQDVTLANYCESEPDVVSVHSGDEETVANLTDAGPENQSITSQENESVCGSDVDIKEDQISSRQDDVCQQKSQKDPTVSVNSVEDCETFQQNDPVTSDGSENAAVDHAEHDLLGQETSTDQQVDEVTASEDSSLQELKTTFDWNNGNLLEK</sequence>
<evidence type="ECO:0000256" key="1">
    <source>
        <dbReference type="SAM" id="MobiDB-lite"/>
    </source>
</evidence>
<feature type="compositionally biased region" description="Basic and acidic residues" evidence="1">
    <location>
        <begin position="79"/>
        <end position="90"/>
    </location>
</feature>
<feature type="compositionally biased region" description="Polar residues" evidence="1">
    <location>
        <begin position="234"/>
        <end position="246"/>
    </location>
</feature>
<accession>A0AAD9J5P9</accession>
<feature type="region of interest" description="Disordered" evidence="1">
    <location>
        <begin position="258"/>
        <end position="349"/>
    </location>
</feature>
<name>A0AAD9J5P9_9ANNE</name>
<feature type="compositionally biased region" description="Basic residues" evidence="1">
    <location>
        <begin position="69"/>
        <end position="78"/>
    </location>
</feature>
<dbReference type="EMBL" id="JAODUP010000594">
    <property type="protein sequence ID" value="KAK2146627.1"/>
    <property type="molecule type" value="Genomic_DNA"/>
</dbReference>
<feature type="region of interest" description="Disordered" evidence="1">
    <location>
        <begin position="163"/>
        <end position="183"/>
    </location>
</feature>
<feature type="compositionally biased region" description="Basic and acidic residues" evidence="1">
    <location>
        <begin position="302"/>
        <end position="311"/>
    </location>
</feature>
<proteinExistence type="predicted"/>
<gene>
    <name evidence="2" type="ORF">LSH36_594g03068</name>
</gene>
<feature type="region of interest" description="Disordered" evidence="1">
    <location>
        <begin position="59"/>
        <end position="98"/>
    </location>
</feature>
<dbReference type="AlphaFoldDB" id="A0AAD9J5P9"/>
<dbReference type="Proteomes" id="UP001208570">
    <property type="component" value="Unassembled WGS sequence"/>
</dbReference>
<keyword evidence="3" id="KW-1185">Reference proteome</keyword>
<evidence type="ECO:0000313" key="3">
    <source>
        <dbReference type="Proteomes" id="UP001208570"/>
    </source>
</evidence>
<reference evidence="2" key="1">
    <citation type="journal article" date="2023" name="Mol. Biol. Evol.">
        <title>Third-Generation Sequencing Reveals the Adaptive Role of the Epigenome in Three Deep-Sea Polychaetes.</title>
        <authorList>
            <person name="Perez M."/>
            <person name="Aroh O."/>
            <person name="Sun Y."/>
            <person name="Lan Y."/>
            <person name="Juniper S.K."/>
            <person name="Young C.R."/>
            <person name="Angers B."/>
            <person name="Qian P.Y."/>
        </authorList>
    </citation>
    <scope>NUCLEOTIDE SEQUENCE</scope>
    <source>
        <strain evidence="2">P08H-3</strain>
    </source>
</reference>